<dbReference type="Pfam" id="PF11228">
    <property type="entry name" value="DUF3027"/>
    <property type="match status" value="1"/>
</dbReference>
<dbReference type="RefSeq" id="WP_204029629.1">
    <property type="nucleotide sequence ID" value="NZ_BOOW01000031.1"/>
</dbReference>
<keyword evidence="2" id="KW-1185">Reference proteome</keyword>
<dbReference type="AlphaFoldDB" id="A0A919RJ73"/>
<evidence type="ECO:0000313" key="2">
    <source>
        <dbReference type="Proteomes" id="UP000606172"/>
    </source>
</evidence>
<protein>
    <recommendedName>
        <fullName evidence="3">DUF3027 domain-containing protein</fullName>
    </recommendedName>
</protein>
<dbReference type="InterPro" id="IPR021391">
    <property type="entry name" value="DUF3027"/>
</dbReference>
<accession>A0A919RJ73</accession>
<evidence type="ECO:0000313" key="1">
    <source>
        <dbReference type="EMBL" id="GII94798.1"/>
    </source>
</evidence>
<name>A0A919RJ73_9ACTN</name>
<reference evidence="1" key="1">
    <citation type="submission" date="2021-01" db="EMBL/GenBank/DDBJ databases">
        <title>Whole genome shotgun sequence of Sinosporangium siamense NBRC 109515.</title>
        <authorList>
            <person name="Komaki H."/>
            <person name="Tamura T."/>
        </authorList>
    </citation>
    <scope>NUCLEOTIDE SEQUENCE</scope>
    <source>
        <strain evidence="1">NBRC 109515</strain>
    </source>
</reference>
<gene>
    <name evidence="1" type="ORF">Ssi02_50290</name>
</gene>
<organism evidence="1 2">
    <name type="scientific">Sinosporangium siamense</name>
    <dbReference type="NCBI Taxonomy" id="1367973"/>
    <lineage>
        <taxon>Bacteria</taxon>
        <taxon>Bacillati</taxon>
        <taxon>Actinomycetota</taxon>
        <taxon>Actinomycetes</taxon>
        <taxon>Streptosporangiales</taxon>
        <taxon>Streptosporangiaceae</taxon>
        <taxon>Sinosporangium</taxon>
    </lineage>
</organism>
<dbReference type="EMBL" id="BOOW01000031">
    <property type="protein sequence ID" value="GII94798.1"/>
    <property type="molecule type" value="Genomic_DNA"/>
</dbReference>
<dbReference type="Proteomes" id="UP000606172">
    <property type="component" value="Unassembled WGS sequence"/>
</dbReference>
<proteinExistence type="predicted"/>
<sequence>MSRTRSRTPALDKACVDAVELARAAAEEIARPGEVGDHLGHQSEGDRVVTHYFACLDRAYRGWRWAVTVARASRARHVTVSETVLLPGAGALMPPAWVPWSERLRPGDLGVGDLLPTSADDDRLVPGFTETDDDTDHQMFFEYGLGRARVLSALGRDQAVRRWHSGESGPHSPLAHAAPAQCSTCGFYWPLAGALRIGFGVCANEYAPDDGRVVAADHGCGAHSEAAVVPPAVEQPPPILDDLGYDLMEADEEAADLAGSVEEDVSEPFGHS</sequence>
<evidence type="ECO:0008006" key="3">
    <source>
        <dbReference type="Google" id="ProtNLM"/>
    </source>
</evidence>
<comment type="caution">
    <text evidence="1">The sequence shown here is derived from an EMBL/GenBank/DDBJ whole genome shotgun (WGS) entry which is preliminary data.</text>
</comment>